<evidence type="ECO:0000256" key="3">
    <source>
        <dbReference type="ARBA" id="ARBA00022692"/>
    </source>
</evidence>
<evidence type="ECO:0000313" key="9">
    <source>
        <dbReference type="Proteomes" id="UP000184526"/>
    </source>
</evidence>
<feature type="transmembrane region" description="Helical" evidence="6">
    <location>
        <begin position="12"/>
        <end position="32"/>
    </location>
</feature>
<evidence type="ECO:0000256" key="1">
    <source>
        <dbReference type="ARBA" id="ARBA00004141"/>
    </source>
</evidence>
<keyword evidence="3 6" id="KW-0812">Transmembrane</keyword>
<dbReference type="OrthoDB" id="361483at2"/>
<dbReference type="EMBL" id="FQXP01000004">
    <property type="protein sequence ID" value="SHH74646.1"/>
    <property type="molecule type" value="Genomic_DNA"/>
</dbReference>
<dbReference type="GO" id="GO:0005886">
    <property type="term" value="C:plasma membrane"/>
    <property type="evidence" value="ECO:0007669"/>
    <property type="project" value="TreeGrafter"/>
</dbReference>
<dbReference type="InterPro" id="IPR051401">
    <property type="entry name" value="GtrA_CellWall_Glycosyl"/>
</dbReference>
<evidence type="ECO:0000256" key="5">
    <source>
        <dbReference type="ARBA" id="ARBA00023136"/>
    </source>
</evidence>
<keyword evidence="4 6" id="KW-1133">Transmembrane helix</keyword>
<dbReference type="InterPro" id="IPR007267">
    <property type="entry name" value="GtrA_DPMS_TM"/>
</dbReference>
<name>A0A1M5VHE2_9CLOT</name>
<dbReference type="Pfam" id="PF04138">
    <property type="entry name" value="GtrA_DPMS_TM"/>
    <property type="match status" value="1"/>
</dbReference>
<feature type="transmembrane region" description="Helical" evidence="6">
    <location>
        <begin position="112"/>
        <end position="131"/>
    </location>
</feature>
<dbReference type="PANTHER" id="PTHR38459:SF5">
    <property type="entry name" value="CELL WALL TEICHOIC ACID GLYCOSYLATION PROTEIN GTCA"/>
    <property type="match status" value="1"/>
</dbReference>
<dbReference type="AlphaFoldDB" id="A0A1M5VHE2"/>
<comment type="subcellular location">
    <subcellularLocation>
        <location evidence="1">Membrane</location>
        <topology evidence="1">Multi-pass membrane protein</topology>
    </subcellularLocation>
</comment>
<evidence type="ECO:0000313" key="8">
    <source>
        <dbReference type="EMBL" id="SHH74646.1"/>
    </source>
</evidence>
<sequence>MKSLYIKYEKIIKYLIFGVLTTAVNIGIYFLLVNLFKINYLIGNTVAWIASVIFAYITNKIYVFKSRTISFWESLRECSSFIACRIFSGAIDMLTMYIMIELVSVQSILAKFISNVIVILLNYILSKLIIFK</sequence>
<evidence type="ECO:0000256" key="4">
    <source>
        <dbReference type="ARBA" id="ARBA00022989"/>
    </source>
</evidence>
<accession>A0A1M5VHE2</accession>
<dbReference type="RefSeq" id="WP_072831205.1">
    <property type="nucleotide sequence ID" value="NZ_FQXP01000004.1"/>
</dbReference>
<gene>
    <name evidence="8" type="ORF">SAMN02745196_01299</name>
</gene>
<feature type="domain" description="GtrA/DPMS transmembrane" evidence="7">
    <location>
        <begin position="13"/>
        <end position="131"/>
    </location>
</feature>
<reference evidence="8 9" key="1">
    <citation type="submission" date="2016-11" db="EMBL/GenBank/DDBJ databases">
        <authorList>
            <person name="Jaros S."/>
            <person name="Januszkiewicz K."/>
            <person name="Wedrychowicz H."/>
        </authorList>
    </citation>
    <scope>NUCLEOTIDE SEQUENCE [LARGE SCALE GENOMIC DNA]</scope>
    <source>
        <strain evidence="8 9">DSM 3089</strain>
    </source>
</reference>
<keyword evidence="5 6" id="KW-0472">Membrane</keyword>
<evidence type="ECO:0000256" key="6">
    <source>
        <dbReference type="SAM" id="Phobius"/>
    </source>
</evidence>
<protein>
    <submittedName>
        <fullName evidence="8">Putative flippase GtrA (Transmembrane translocase of bactoprenol-linked glucose)</fullName>
    </submittedName>
</protein>
<dbReference type="STRING" id="1121306.SAMN02745196_01299"/>
<dbReference type="Proteomes" id="UP000184526">
    <property type="component" value="Unassembled WGS sequence"/>
</dbReference>
<evidence type="ECO:0000259" key="7">
    <source>
        <dbReference type="Pfam" id="PF04138"/>
    </source>
</evidence>
<comment type="similarity">
    <text evidence="2">Belongs to the GtrA family.</text>
</comment>
<proteinExistence type="inferred from homology"/>
<feature type="transmembrane region" description="Helical" evidence="6">
    <location>
        <begin position="78"/>
        <end position="100"/>
    </location>
</feature>
<keyword evidence="9" id="KW-1185">Reference proteome</keyword>
<dbReference type="PANTHER" id="PTHR38459">
    <property type="entry name" value="PROPHAGE BACTOPRENOL-LINKED GLUCOSE TRANSLOCASE HOMOLOG"/>
    <property type="match status" value="1"/>
</dbReference>
<evidence type="ECO:0000256" key="2">
    <source>
        <dbReference type="ARBA" id="ARBA00009399"/>
    </source>
</evidence>
<organism evidence="8 9">
    <name type="scientific">Clostridium collagenovorans DSM 3089</name>
    <dbReference type="NCBI Taxonomy" id="1121306"/>
    <lineage>
        <taxon>Bacteria</taxon>
        <taxon>Bacillati</taxon>
        <taxon>Bacillota</taxon>
        <taxon>Clostridia</taxon>
        <taxon>Eubacteriales</taxon>
        <taxon>Clostridiaceae</taxon>
        <taxon>Clostridium</taxon>
    </lineage>
</organism>
<feature type="transmembrane region" description="Helical" evidence="6">
    <location>
        <begin position="38"/>
        <end position="57"/>
    </location>
</feature>
<dbReference type="GO" id="GO:0000271">
    <property type="term" value="P:polysaccharide biosynthetic process"/>
    <property type="evidence" value="ECO:0007669"/>
    <property type="project" value="InterPro"/>
</dbReference>